<sequence length="142" mass="15342">MHEGVNGDRAAGNREGRPPFGCPLGDILPAPTPYARTYRVRQTTVVELSGEIDLGSAQDVHPHLDAAALWPLPLLVVFDLGPLEFIDCFGLALLVRARRRVLDRGGRTAMACAHPPTRKLLVMTGLDAVFLPAPTLDEALRA</sequence>
<dbReference type="STRING" id="310782.SAMN05216499_10560"/>
<dbReference type="Proteomes" id="UP000184111">
    <property type="component" value="Unassembled WGS sequence"/>
</dbReference>
<reference evidence="5 6" key="1">
    <citation type="submission" date="2016-11" db="EMBL/GenBank/DDBJ databases">
        <authorList>
            <person name="Jaros S."/>
            <person name="Januszkiewicz K."/>
            <person name="Wedrychowicz H."/>
        </authorList>
    </citation>
    <scope>NUCLEOTIDE SEQUENCE [LARGE SCALE GENOMIC DNA]</scope>
    <source>
        <strain evidence="5 6">CGMCC 4.2025</strain>
    </source>
</reference>
<evidence type="ECO:0000256" key="3">
    <source>
        <dbReference type="SAM" id="MobiDB-lite"/>
    </source>
</evidence>
<dbReference type="InterPro" id="IPR002645">
    <property type="entry name" value="STAS_dom"/>
</dbReference>
<dbReference type="SUPFAM" id="SSF52091">
    <property type="entry name" value="SpoIIaa-like"/>
    <property type="match status" value="1"/>
</dbReference>
<proteinExistence type="inferred from homology"/>
<accession>A0A1M7BVE2</accession>
<dbReference type="GO" id="GO:0043856">
    <property type="term" value="F:anti-sigma factor antagonist activity"/>
    <property type="evidence" value="ECO:0007669"/>
    <property type="project" value="InterPro"/>
</dbReference>
<evidence type="ECO:0000256" key="1">
    <source>
        <dbReference type="ARBA" id="ARBA00009013"/>
    </source>
</evidence>
<dbReference type="AlphaFoldDB" id="A0A1M7BVE2"/>
<dbReference type="Gene3D" id="3.30.750.24">
    <property type="entry name" value="STAS domain"/>
    <property type="match status" value="1"/>
</dbReference>
<dbReference type="RefSeq" id="WP_235002008.1">
    <property type="nucleotide sequence ID" value="NZ_FRBI01000005.1"/>
</dbReference>
<keyword evidence="6" id="KW-1185">Reference proteome</keyword>
<evidence type="ECO:0000313" key="5">
    <source>
        <dbReference type="EMBL" id="SHL58960.1"/>
    </source>
</evidence>
<evidence type="ECO:0000256" key="2">
    <source>
        <dbReference type="RuleBase" id="RU003749"/>
    </source>
</evidence>
<gene>
    <name evidence="5" type="ORF">SAMN05216499_10560</name>
</gene>
<comment type="similarity">
    <text evidence="1 2">Belongs to the anti-sigma-factor antagonist family.</text>
</comment>
<name>A0A1M7BVE2_9ACTN</name>
<evidence type="ECO:0000313" key="6">
    <source>
        <dbReference type="Proteomes" id="UP000184111"/>
    </source>
</evidence>
<dbReference type="PANTHER" id="PTHR33495">
    <property type="entry name" value="ANTI-SIGMA FACTOR ANTAGONIST TM_1081-RELATED-RELATED"/>
    <property type="match status" value="1"/>
</dbReference>
<dbReference type="EMBL" id="FRBI01000005">
    <property type="protein sequence ID" value="SHL58960.1"/>
    <property type="molecule type" value="Genomic_DNA"/>
</dbReference>
<dbReference type="PANTHER" id="PTHR33495:SF2">
    <property type="entry name" value="ANTI-SIGMA FACTOR ANTAGONIST TM_1081-RELATED"/>
    <property type="match status" value="1"/>
</dbReference>
<dbReference type="InterPro" id="IPR003658">
    <property type="entry name" value="Anti-sigma_ant"/>
</dbReference>
<feature type="domain" description="STAS" evidence="4">
    <location>
        <begin position="33"/>
        <end position="142"/>
    </location>
</feature>
<evidence type="ECO:0000259" key="4">
    <source>
        <dbReference type="PROSITE" id="PS50801"/>
    </source>
</evidence>
<feature type="compositionally biased region" description="Basic and acidic residues" evidence="3">
    <location>
        <begin position="1"/>
        <end position="17"/>
    </location>
</feature>
<dbReference type="Pfam" id="PF01740">
    <property type="entry name" value="STAS"/>
    <property type="match status" value="1"/>
</dbReference>
<protein>
    <recommendedName>
        <fullName evidence="2">Anti-sigma factor antagonist</fullName>
    </recommendedName>
</protein>
<organism evidence="5 6">
    <name type="scientific">Actinacidiphila paucisporea</name>
    <dbReference type="NCBI Taxonomy" id="310782"/>
    <lineage>
        <taxon>Bacteria</taxon>
        <taxon>Bacillati</taxon>
        <taxon>Actinomycetota</taxon>
        <taxon>Actinomycetes</taxon>
        <taxon>Kitasatosporales</taxon>
        <taxon>Streptomycetaceae</taxon>
        <taxon>Actinacidiphila</taxon>
    </lineage>
</organism>
<feature type="region of interest" description="Disordered" evidence="3">
    <location>
        <begin position="1"/>
        <end position="22"/>
    </location>
</feature>
<dbReference type="NCBIfam" id="TIGR00377">
    <property type="entry name" value="ant_ant_sig"/>
    <property type="match status" value="1"/>
</dbReference>
<dbReference type="InterPro" id="IPR036513">
    <property type="entry name" value="STAS_dom_sf"/>
</dbReference>
<dbReference type="CDD" id="cd07043">
    <property type="entry name" value="STAS_anti-anti-sigma_factors"/>
    <property type="match status" value="1"/>
</dbReference>
<dbReference type="PROSITE" id="PS50801">
    <property type="entry name" value="STAS"/>
    <property type="match status" value="1"/>
</dbReference>